<name>A0A2T4DVU3_9BACT</name>
<protein>
    <recommendedName>
        <fullName evidence="1">Outer membrane protein beta-barrel domain-containing protein</fullName>
    </recommendedName>
</protein>
<gene>
    <name evidence="2" type="ORF">C9994_00440</name>
</gene>
<evidence type="ECO:0000313" key="3">
    <source>
        <dbReference type="Proteomes" id="UP000240608"/>
    </source>
</evidence>
<accession>A0A2T4DVU3</accession>
<dbReference type="EMBL" id="PYVU01000002">
    <property type="protein sequence ID" value="PTB97927.1"/>
    <property type="molecule type" value="Genomic_DNA"/>
</dbReference>
<proteinExistence type="predicted"/>
<dbReference type="Gene3D" id="2.40.160.20">
    <property type="match status" value="1"/>
</dbReference>
<dbReference type="SUPFAM" id="SSF56925">
    <property type="entry name" value="OMPA-like"/>
    <property type="match status" value="1"/>
</dbReference>
<evidence type="ECO:0000313" key="2">
    <source>
        <dbReference type="EMBL" id="PTB97927.1"/>
    </source>
</evidence>
<comment type="caution">
    <text evidence="2">The sequence shown here is derived from an EMBL/GenBank/DDBJ whole genome shotgun (WGS) entry which is preliminary data.</text>
</comment>
<evidence type="ECO:0000259" key="1">
    <source>
        <dbReference type="Pfam" id="PF13568"/>
    </source>
</evidence>
<dbReference type="InterPro" id="IPR011250">
    <property type="entry name" value="OMP/PagP_B-barrel"/>
</dbReference>
<dbReference type="InterPro" id="IPR025665">
    <property type="entry name" value="Beta-barrel_OMP_2"/>
</dbReference>
<dbReference type="AlphaFoldDB" id="A0A2T4DVU3"/>
<reference evidence="2 3" key="1">
    <citation type="submission" date="2018-03" db="EMBL/GenBank/DDBJ databases">
        <title>Cross-interface Injection: A General Nanoliter Liquid Handling Method Applied to Single Cells Genome Amplification Automated Nanoliter Liquid Handling Applied to Single Cell Multiple Displacement Amplification.</title>
        <authorList>
            <person name="Yun J."/>
            <person name="Xu P."/>
            <person name="Xu J."/>
            <person name="Dai X."/>
            <person name="Wang Y."/>
            <person name="Zheng X."/>
            <person name="Cao C."/>
            <person name="Yi Q."/>
            <person name="Zhu Y."/>
            <person name="Wang L."/>
            <person name="Dong Z."/>
            <person name="Huang Y."/>
            <person name="Huang L."/>
            <person name="Du W."/>
        </authorList>
    </citation>
    <scope>NUCLEOTIDE SEQUENCE [LARGE SCALE GENOMIC DNA]</scope>
    <source>
        <strain evidence="2 3">Z-D1-2</strain>
    </source>
</reference>
<dbReference type="Proteomes" id="UP000240608">
    <property type="component" value="Unassembled WGS sequence"/>
</dbReference>
<sequence length="195" mass="21720">MKFLFFSFVTLLSIHFLPAQVKHEVSIQSGFYNNGVIRFTSLDGAASFNHQNSFSLGVGYQYNFSTKYSFKLPFNWQSNKLTGSSIDASGEGMQEDINLSTINIPILFSINLNNYFFIDAGPVLHFETENSPQGYLDKQNGIGFALGAGLQYQILPLTIFAKPTLQLLSLLPFDASDYHERIFSKGIVIGVSYGL</sequence>
<feature type="domain" description="Outer membrane protein beta-barrel" evidence="1">
    <location>
        <begin position="24"/>
        <end position="193"/>
    </location>
</feature>
<organism evidence="2 3">
    <name type="scientific">Marivirga lumbricoides</name>
    <dbReference type="NCBI Taxonomy" id="1046115"/>
    <lineage>
        <taxon>Bacteria</taxon>
        <taxon>Pseudomonadati</taxon>
        <taxon>Bacteroidota</taxon>
        <taxon>Cytophagia</taxon>
        <taxon>Cytophagales</taxon>
        <taxon>Marivirgaceae</taxon>
        <taxon>Marivirga</taxon>
    </lineage>
</organism>
<dbReference type="Pfam" id="PF13568">
    <property type="entry name" value="OMP_b-brl_2"/>
    <property type="match status" value="1"/>
</dbReference>